<reference evidence="1 2" key="1">
    <citation type="journal article" date="2021" name="Sci. Rep.">
        <title>The genome of the diatom Chaetoceros tenuissimus carries an ancient integrated fragment of an extant virus.</title>
        <authorList>
            <person name="Hongo Y."/>
            <person name="Kimura K."/>
            <person name="Takaki Y."/>
            <person name="Yoshida Y."/>
            <person name="Baba S."/>
            <person name="Kobayashi G."/>
            <person name="Nagasaki K."/>
            <person name="Hano T."/>
            <person name="Tomaru Y."/>
        </authorList>
    </citation>
    <scope>NUCLEOTIDE SEQUENCE [LARGE SCALE GENOMIC DNA]</scope>
    <source>
        <strain evidence="1 2">NIES-3715</strain>
    </source>
</reference>
<dbReference type="EMBL" id="BLLK01000045">
    <property type="protein sequence ID" value="GFH52704.1"/>
    <property type="molecule type" value="Genomic_DNA"/>
</dbReference>
<evidence type="ECO:0000313" key="1">
    <source>
        <dbReference type="EMBL" id="GFH52704.1"/>
    </source>
</evidence>
<organism evidence="1 2">
    <name type="scientific">Chaetoceros tenuissimus</name>
    <dbReference type="NCBI Taxonomy" id="426638"/>
    <lineage>
        <taxon>Eukaryota</taxon>
        <taxon>Sar</taxon>
        <taxon>Stramenopiles</taxon>
        <taxon>Ochrophyta</taxon>
        <taxon>Bacillariophyta</taxon>
        <taxon>Coscinodiscophyceae</taxon>
        <taxon>Chaetocerotophycidae</taxon>
        <taxon>Chaetocerotales</taxon>
        <taxon>Chaetocerotaceae</taxon>
        <taxon>Chaetoceros</taxon>
    </lineage>
</organism>
<dbReference type="Proteomes" id="UP001054902">
    <property type="component" value="Unassembled WGS sequence"/>
</dbReference>
<comment type="caution">
    <text evidence="1">The sequence shown here is derived from an EMBL/GenBank/DDBJ whole genome shotgun (WGS) entry which is preliminary data.</text>
</comment>
<keyword evidence="2" id="KW-1185">Reference proteome</keyword>
<dbReference type="AlphaFoldDB" id="A0AAD3CVM2"/>
<sequence length="187" mass="20635">MPSEKEMAGDTTTSNLDKAIDVVGIDGDSRIQNAVAASLDDKNLSHLDALRASGYDYPPSVPLSFEHYHLQTIQAVGIEAQEEEEVDPEHGSTDGTVETIVEDTHTSQTMVPIQEDKAKDSIITVHAEITLIKEETITLTLPTSHHIPIINTPTTTVYGTTLTENHILLPLEMKILLIRNFHQKEMN</sequence>
<evidence type="ECO:0000313" key="2">
    <source>
        <dbReference type="Proteomes" id="UP001054902"/>
    </source>
</evidence>
<name>A0AAD3CVM2_9STRA</name>
<protein>
    <submittedName>
        <fullName evidence="1">Uncharacterized protein</fullName>
    </submittedName>
</protein>
<proteinExistence type="predicted"/>
<accession>A0AAD3CVM2</accession>
<gene>
    <name evidence="1" type="ORF">CTEN210_09180</name>
</gene>